<proteinExistence type="predicted"/>
<evidence type="ECO:0000313" key="1">
    <source>
        <dbReference type="EMBL" id="MFF4221060.1"/>
    </source>
</evidence>
<comment type="caution">
    <text evidence="1">The sequence shown here is derived from an EMBL/GenBank/DDBJ whole genome shotgun (WGS) entry which is preliminary data.</text>
</comment>
<name>A0ABW6U8B7_9ACTN</name>
<dbReference type="RefSeq" id="WP_388634246.1">
    <property type="nucleotide sequence ID" value="NZ_JBIAUT010000019.1"/>
</dbReference>
<dbReference type="Proteomes" id="UP001602123">
    <property type="component" value="Unassembled WGS sequence"/>
</dbReference>
<keyword evidence="2" id="KW-1185">Reference proteome</keyword>
<gene>
    <name evidence="1" type="ORF">ACFYZM_33010</name>
</gene>
<evidence type="ECO:0000313" key="2">
    <source>
        <dbReference type="Proteomes" id="UP001602123"/>
    </source>
</evidence>
<sequence>MGEGVGEVRLQILEIVAANAEGVVCIVRCLSGTAHPGMVFSMSGGAEAGARSALNLEWIERYDFRTDILDAPHVAKVNLCGPMASQLRLDATVSSVARQG</sequence>
<dbReference type="EMBL" id="JBIAUT010000019">
    <property type="protein sequence ID" value="MFF4221060.1"/>
    <property type="molecule type" value="Genomic_DNA"/>
</dbReference>
<protein>
    <submittedName>
        <fullName evidence="1">Uncharacterized protein</fullName>
    </submittedName>
</protein>
<organism evidence="1 2">
    <name type="scientific">Streptomyces nondiastaticus</name>
    <dbReference type="NCBI Taxonomy" id="3154512"/>
    <lineage>
        <taxon>Bacteria</taxon>
        <taxon>Bacillati</taxon>
        <taxon>Actinomycetota</taxon>
        <taxon>Actinomycetes</taxon>
        <taxon>Kitasatosporales</taxon>
        <taxon>Streptomycetaceae</taxon>
        <taxon>Streptomyces</taxon>
    </lineage>
</organism>
<reference evidence="1 2" key="1">
    <citation type="submission" date="2024-10" db="EMBL/GenBank/DDBJ databases">
        <title>The Natural Products Discovery Center: Release of the First 8490 Sequenced Strains for Exploring Actinobacteria Biosynthetic Diversity.</title>
        <authorList>
            <person name="Kalkreuter E."/>
            <person name="Kautsar S.A."/>
            <person name="Yang D."/>
            <person name="Bader C.D."/>
            <person name="Teijaro C.N."/>
            <person name="Fluegel L."/>
            <person name="Davis C.M."/>
            <person name="Simpson J.R."/>
            <person name="Lauterbach L."/>
            <person name="Steele A.D."/>
            <person name="Gui C."/>
            <person name="Meng S."/>
            <person name="Li G."/>
            <person name="Viehrig K."/>
            <person name="Ye F."/>
            <person name="Su P."/>
            <person name="Kiefer A.F."/>
            <person name="Nichols A."/>
            <person name="Cepeda A.J."/>
            <person name="Yan W."/>
            <person name="Fan B."/>
            <person name="Jiang Y."/>
            <person name="Adhikari A."/>
            <person name="Zheng C.-J."/>
            <person name="Schuster L."/>
            <person name="Cowan T.M."/>
            <person name="Smanski M.J."/>
            <person name="Chevrette M.G."/>
            <person name="De Carvalho L.P.S."/>
            <person name="Shen B."/>
        </authorList>
    </citation>
    <scope>NUCLEOTIDE SEQUENCE [LARGE SCALE GENOMIC DNA]</scope>
    <source>
        <strain evidence="1 2">NPDC001650</strain>
    </source>
</reference>
<accession>A0ABW6U8B7</accession>